<feature type="domain" description="VanZ-like" evidence="2">
    <location>
        <begin position="46"/>
        <end position="112"/>
    </location>
</feature>
<feature type="transmembrane region" description="Helical" evidence="1">
    <location>
        <begin position="42"/>
        <end position="58"/>
    </location>
</feature>
<evidence type="ECO:0000313" key="4">
    <source>
        <dbReference type="Proteomes" id="UP000622580"/>
    </source>
</evidence>
<evidence type="ECO:0000256" key="1">
    <source>
        <dbReference type="SAM" id="Phobius"/>
    </source>
</evidence>
<dbReference type="PANTHER" id="PTHR28008:SF1">
    <property type="entry name" value="DOMAIN PROTEIN, PUTATIVE (AFU_ORTHOLOGUE AFUA_3G10980)-RELATED"/>
    <property type="match status" value="1"/>
</dbReference>
<dbReference type="PANTHER" id="PTHR28008">
    <property type="entry name" value="DOMAIN PROTEIN, PUTATIVE (AFU_ORTHOLOGUE AFUA_3G10980)-RELATED"/>
    <property type="match status" value="1"/>
</dbReference>
<feature type="transmembrane region" description="Helical" evidence="1">
    <location>
        <begin position="12"/>
        <end position="30"/>
    </location>
</feature>
<evidence type="ECO:0000259" key="2">
    <source>
        <dbReference type="Pfam" id="PF04892"/>
    </source>
</evidence>
<sequence length="118" mass="13080">MFLDRLPRPLRLALYAAATAFLLWLCLSPVDELPEITLWDKVEHAIAWFVLTAAGLLLSHRRPRAIAAFAIGLGAAVEILQATMGFGRDGDWRDLLADTIGVAVALAVYSVLQRLRRR</sequence>
<dbReference type="EMBL" id="JAGSGD010000001">
    <property type="protein sequence ID" value="MBR7618105.1"/>
    <property type="molecule type" value="Genomic_DNA"/>
</dbReference>
<dbReference type="Pfam" id="PF04892">
    <property type="entry name" value="VanZ"/>
    <property type="match status" value="1"/>
</dbReference>
<reference evidence="3" key="1">
    <citation type="submission" date="2021-04" db="EMBL/GenBank/DDBJ databases">
        <title>Draft genome assembly of strain Phenylobacterium sp. 20VBR1 using MiniION and Illumina platforms.</title>
        <authorList>
            <person name="Thomas F.A."/>
            <person name="Krishnan K.P."/>
            <person name="Sinha R.K."/>
        </authorList>
    </citation>
    <scope>NUCLEOTIDE SEQUENCE</scope>
    <source>
        <strain evidence="3">20VBR1</strain>
    </source>
</reference>
<evidence type="ECO:0000313" key="3">
    <source>
        <dbReference type="EMBL" id="MBR7618105.1"/>
    </source>
</evidence>
<comment type="caution">
    <text evidence="3">The sequence shown here is derived from an EMBL/GenBank/DDBJ whole genome shotgun (WGS) entry which is preliminary data.</text>
</comment>
<feature type="transmembrane region" description="Helical" evidence="1">
    <location>
        <begin position="65"/>
        <end position="83"/>
    </location>
</feature>
<keyword evidence="1" id="KW-0472">Membrane</keyword>
<name>A0A941HUZ6_9CAUL</name>
<keyword evidence="1" id="KW-0812">Transmembrane</keyword>
<dbReference type="AlphaFoldDB" id="A0A941HUZ6"/>
<keyword evidence="4" id="KW-1185">Reference proteome</keyword>
<feature type="transmembrane region" description="Helical" evidence="1">
    <location>
        <begin position="95"/>
        <end position="112"/>
    </location>
</feature>
<dbReference type="RefSeq" id="WP_215337881.1">
    <property type="nucleotide sequence ID" value="NZ_JAGSGD010000001.1"/>
</dbReference>
<dbReference type="InterPro" id="IPR006976">
    <property type="entry name" value="VanZ-like"/>
</dbReference>
<organism evidence="3 4">
    <name type="scientific">Phenylobacterium glaciei</name>
    <dbReference type="NCBI Taxonomy" id="2803784"/>
    <lineage>
        <taxon>Bacteria</taxon>
        <taxon>Pseudomonadati</taxon>
        <taxon>Pseudomonadota</taxon>
        <taxon>Alphaproteobacteria</taxon>
        <taxon>Caulobacterales</taxon>
        <taxon>Caulobacteraceae</taxon>
        <taxon>Phenylobacterium</taxon>
    </lineage>
</organism>
<keyword evidence="1" id="KW-1133">Transmembrane helix</keyword>
<protein>
    <submittedName>
        <fullName evidence="3">VanZ family protein</fullName>
    </submittedName>
</protein>
<proteinExistence type="predicted"/>
<dbReference type="Proteomes" id="UP000622580">
    <property type="component" value="Unassembled WGS sequence"/>
</dbReference>
<gene>
    <name evidence="3" type="ORF">JKL49_01785</name>
</gene>
<accession>A0A941HUZ6</accession>